<dbReference type="OrthoDB" id="3925971at2759"/>
<feature type="compositionally biased region" description="Polar residues" evidence="1">
    <location>
        <begin position="184"/>
        <end position="193"/>
    </location>
</feature>
<dbReference type="EMBL" id="CP099418">
    <property type="protein sequence ID" value="USW47157.1"/>
    <property type="molecule type" value="Genomic_DNA"/>
</dbReference>
<feature type="region of interest" description="Disordered" evidence="1">
    <location>
        <begin position="348"/>
        <end position="384"/>
    </location>
</feature>
<evidence type="ECO:0000256" key="1">
    <source>
        <dbReference type="SAM" id="MobiDB-lite"/>
    </source>
</evidence>
<dbReference type="Proteomes" id="UP001056384">
    <property type="component" value="Chromosome 1"/>
</dbReference>
<sequence>MPQFVVAHKSGAHRLAATALYRALISQCKKLDASAACGLQAHHHHHHHHQQQLHNLIRCRFSAFRHTTSHRELKLLFEAGYEAVDHLDAAVAGEPKSTQYVLDLLKRAPPQAKESQTKAVQRRSLSEQYNDPFRNDSPAPSMPQQPVVLGDASSTSVEPPKPASAARSDRREVALQDGGKPASESLQDPTAATTVPARKSIFERALAREELGGTGRRQVPKIFSANSIPVLRFVGSQSPALTGILNFRIKQRQRRHDLRHALEDQIPIAEQEDQWDAILNEHAGIRGDRESQTGSRTAIHEARWDAEVREALKQVNSYLDQEKVKNRAMAEKMYAVIDREALLVEQERLEDEKEKSGSKEEPEGLSDMVSDIIGATDAHRRSNG</sequence>
<proteinExistence type="predicted"/>
<organism evidence="2 3">
    <name type="scientific">Septoria linicola</name>
    <dbReference type="NCBI Taxonomy" id="215465"/>
    <lineage>
        <taxon>Eukaryota</taxon>
        <taxon>Fungi</taxon>
        <taxon>Dikarya</taxon>
        <taxon>Ascomycota</taxon>
        <taxon>Pezizomycotina</taxon>
        <taxon>Dothideomycetes</taxon>
        <taxon>Dothideomycetidae</taxon>
        <taxon>Mycosphaerellales</taxon>
        <taxon>Mycosphaerellaceae</taxon>
        <taxon>Septoria</taxon>
    </lineage>
</organism>
<evidence type="ECO:0000313" key="3">
    <source>
        <dbReference type="Proteomes" id="UP001056384"/>
    </source>
</evidence>
<evidence type="ECO:0000313" key="2">
    <source>
        <dbReference type="EMBL" id="USW47157.1"/>
    </source>
</evidence>
<feature type="region of interest" description="Disordered" evidence="1">
    <location>
        <begin position="107"/>
        <end position="197"/>
    </location>
</feature>
<accession>A0A9Q9AJC3</accession>
<protein>
    <submittedName>
        <fullName evidence="2">Complex 1 LYR protein</fullName>
    </submittedName>
</protein>
<feature type="compositionally biased region" description="Basic and acidic residues" evidence="1">
    <location>
        <begin position="348"/>
        <end position="362"/>
    </location>
</feature>
<reference evidence="2" key="1">
    <citation type="submission" date="2022-06" db="EMBL/GenBank/DDBJ databases">
        <title>Complete genome sequences of two strains of the flax pathogen Septoria linicola.</title>
        <authorList>
            <person name="Lapalu N."/>
            <person name="Simon A."/>
            <person name="Demenou B."/>
            <person name="Paumier D."/>
            <person name="Guillot M.-P."/>
            <person name="Gout L."/>
            <person name="Valade R."/>
        </authorList>
    </citation>
    <scope>NUCLEOTIDE SEQUENCE</scope>
    <source>
        <strain evidence="2">SE15195</strain>
    </source>
</reference>
<dbReference type="AlphaFoldDB" id="A0A9Q9AJC3"/>
<gene>
    <name evidence="2" type="ORF">Slin15195_G004760</name>
</gene>
<keyword evidence="3" id="KW-1185">Reference proteome</keyword>
<name>A0A9Q9AJC3_9PEZI</name>